<evidence type="ECO:0000256" key="2">
    <source>
        <dbReference type="ARBA" id="ARBA00023125"/>
    </source>
</evidence>
<dbReference type="PANTHER" id="PTHR30055:SF234">
    <property type="entry name" value="HTH-TYPE TRANSCRIPTIONAL REGULATOR BETI"/>
    <property type="match status" value="1"/>
</dbReference>
<protein>
    <submittedName>
        <fullName evidence="6">TetR/AcrR family transcriptional regulator</fullName>
    </submittedName>
</protein>
<dbReference type="Proteomes" id="UP000594621">
    <property type="component" value="Chromosome"/>
</dbReference>
<dbReference type="SUPFAM" id="SSF48498">
    <property type="entry name" value="Tetracyclin repressor-like, C-terminal domain"/>
    <property type="match status" value="1"/>
</dbReference>
<dbReference type="KEGG" id="bcou:IC761_04640"/>
<dbReference type="InterPro" id="IPR001647">
    <property type="entry name" value="HTH_TetR"/>
</dbReference>
<evidence type="ECO:0000259" key="5">
    <source>
        <dbReference type="PROSITE" id="PS50977"/>
    </source>
</evidence>
<dbReference type="Pfam" id="PF00440">
    <property type="entry name" value="TetR_N"/>
    <property type="match status" value="1"/>
</dbReference>
<keyword evidence="1" id="KW-0805">Transcription regulation</keyword>
<feature type="DNA-binding region" description="H-T-H motif" evidence="4">
    <location>
        <begin position="40"/>
        <end position="59"/>
    </location>
</feature>
<dbReference type="PANTHER" id="PTHR30055">
    <property type="entry name" value="HTH-TYPE TRANSCRIPTIONAL REGULATOR RUTR"/>
    <property type="match status" value="1"/>
</dbReference>
<name>A0A7S9D7D7_9BRAD</name>
<organism evidence="6 7">
    <name type="scientific">Bradyrhizobium commune</name>
    <dbReference type="NCBI Taxonomy" id="83627"/>
    <lineage>
        <taxon>Bacteria</taxon>
        <taxon>Pseudomonadati</taxon>
        <taxon>Pseudomonadota</taxon>
        <taxon>Alphaproteobacteria</taxon>
        <taxon>Hyphomicrobiales</taxon>
        <taxon>Nitrobacteraceae</taxon>
        <taxon>Bradyrhizobium</taxon>
    </lineage>
</organism>
<dbReference type="InterPro" id="IPR036271">
    <property type="entry name" value="Tet_transcr_reg_TetR-rel_C_sf"/>
</dbReference>
<evidence type="ECO:0000256" key="1">
    <source>
        <dbReference type="ARBA" id="ARBA00023015"/>
    </source>
</evidence>
<evidence type="ECO:0000313" key="7">
    <source>
        <dbReference type="Proteomes" id="UP000594621"/>
    </source>
</evidence>
<dbReference type="GO" id="GO:0000976">
    <property type="term" value="F:transcription cis-regulatory region binding"/>
    <property type="evidence" value="ECO:0007669"/>
    <property type="project" value="TreeGrafter"/>
</dbReference>
<dbReference type="InterPro" id="IPR049445">
    <property type="entry name" value="TetR_SbtR-like_C"/>
</dbReference>
<gene>
    <name evidence="6" type="ORF">IC761_04640</name>
</gene>
<evidence type="ECO:0000256" key="4">
    <source>
        <dbReference type="PROSITE-ProRule" id="PRU00335"/>
    </source>
</evidence>
<keyword evidence="7" id="KW-1185">Reference proteome</keyword>
<dbReference type="EMBL" id="CP061379">
    <property type="protein sequence ID" value="QPF92582.1"/>
    <property type="molecule type" value="Genomic_DNA"/>
</dbReference>
<feature type="domain" description="HTH tetR-type" evidence="5">
    <location>
        <begin position="18"/>
        <end position="77"/>
    </location>
</feature>
<dbReference type="Gene3D" id="1.10.357.10">
    <property type="entry name" value="Tetracycline Repressor, domain 2"/>
    <property type="match status" value="1"/>
</dbReference>
<dbReference type="InterPro" id="IPR009057">
    <property type="entry name" value="Homeodomain-like_sf"/>
</dbReference>
<dbReference type="InterPro" id="IPR050109">
    <property type="entry name" value="HTH-type_TetR-like_transc_reg"/>
</dbReference>
<evidence type="ECO:0000313" key="6">
    <source>
        <dbReference type="EMBL" id="QPF92582.1"/>
    </source>
</evidence>
<evidence type="ECO:0000256" key="3">
    <source>
        <dbReference type="ARBA" id="ARBA00023163"/>
    </source>
</evidence>
<proteinExistence type="predicted"/>
<dbReference type="AlphaFoldDB" id="A0A7S9D7D7"/>
<dbReference type="Pfam" id="PF21597">
    <property type="entry name" value="TetR_C_43"/>
    <property type="match status" value="1"/>
</dbReference>
<dbReference type="GO" id="GO:0003700">
    <property type="term" value="F:DNA-binding transcription factor activity"/>
    <property type="evidence" value="ECO:0007669"/>
    <property type="project" value="TreeGrafter"/>
</dbReference>
<sequence>MVDEAKGAPARRPRADAQRNRIRLLETAKAAFAEKGPGASLDEIARTAGVGAGTLYRHFPTRDALIEAVYRNETEQLVAAATRLAGTQSPTGALREWLLLFVEYMSAKQGMYEALNSIVGGTSELYSASTEQMKRAIAELIDRAVASGDVRLDIDPLDLLRALAGVANIGAGPDGKRAAKRMVDILIAGIRTQA</sequence>
<reference evidence="6 7" key="1">
    <citation type="submission" date="2020-09" db="EMBL/GenBank/DDBJ databases">
        <title>Complete genomes of bradyrhizobia occurring on native shrubby legumes in Australia.</title>
        <authorList>
            <person name="Lafay B."/>
        </authorList>
    </citation>
    <scope>NUCLEOTIDE SEQUENCE [LARGE SCALE GENOMIC DNA]</scope>
    <source>
        <strain evidence="6 7">BDV5040</strain>
    </source>
</reference>
<dbReference type="SUPFAM" id="SSF46689">
    <property type="entry name" value="Homeodomain-like"/>
    <property type="match status" value="1"/>
</dbReference>
<keyword evidence="3" id="KW-0804">Transcription</keyword>
<dbReference type="PROSITE" id="PS50977">
    <property type="entry name" value="HTH_TETR_2"/>
    <property type="match status" value="1"/>
</dbReference>
<keyword evidence="2 4" id="KW-0238">DNA-binding</keyword>
<dbReference type="RefSeq" id="WP_195802117.1">
    <property type="nucleotide sequence ID" value="NZ_CP061379.1"/>
</dbReference>
<accession>A0A7S9D7D7</accession>
<dbReference type="PRINTS" id="PR00455">
    <property type="entry name" value="HTHTETR"/>
</dbReference>